<organism evidence="10 11">
    <name type="scientific">Ornithinibacillus salinisoli</name>
    <dbReference type="NCBI Taxonomy" id="1848459"/>
    <lineage>
        <taxon>Bacteria</taxon>
        <taxon>Bacillati</taxon>
        <taxon>Bacillota</taxon>
        <taxon>Bacilli</taxon>
        <taxon>Bacillales</taxon>
        <taxon>Bacillaceae</taxon>
        <taxon>Ornithinibacillus</taxon>
    </lineage>
</organism>
<keyword evidence="2 8" id="KW-0808">Transferase</keyword>
<sequence>MIEINNYGESKMKICSVVLSGGKSSRMGTNKALLELHDKKVIEHIIEQLNDCGDQIVVVANEKSDYDFLNVPILSDRYQNKGPLAGMETVMYHVEADLYLFSACDMPFVAPQIYHYLMDHLVDKDAIVPVFQDHIHPLSGIYKRSCLPFIQELIHNNQLSVRNLFKHMNVTFVEDYAGIPSDKLKKHFFNMNHPSDYEKAKLLQ</sequence>
<dbReference type="RefSeq" id="WP_377559150.1">
    <property type="nucleotide sequence ID" value="NZ_JBHUHQ010000021.1"/>
</dbReference>
<dbReference type="EMBL" id="JBHUHQ010000021">
    <property type="protein sequence ID" value="MFD2045814.1"/>
    <property type="molecule type" value="Genomic_DNA"/>
</dbReference>
<evidence type="ECO:0000256" key="5">
    <source>
        <dbReference type="ARBA" id="ARBA00022842"/>
    </source>
</evidence>
<protein>
    <recommendedName>
        <fullName evidence="8">Probable molybdenum cofactor guanylyltransferase</fullName>
        <shortName evidence="8">MoCo guanylyltransferase</shortName>
        <ecNumber evidence="8">2.7.7.77</ecNumber>
    </recommendedName>
    <alternativeName>
        <fullName evidence="8">GTP:molybdopterin guanylyltransferase</fullName>
    </alternativeName>
    <alternativeName>
        <fullName evidence="8">Mo-MPT guanylyltransferase</fullName>
    </alternativeName>
    <alternativeName>
        <fullName evidence="8">Molybdopterin guanylyltransferase</fullName>
    </alternativeName>
    <alternativeName>
        <fullName evidence="8">Molybdopterin-guanine dinucleotide synthase</fullName>
        <shortName evidence="8">MGD synthase</shortName>
    </alternativeName>
</protein>
<feature type="binding site" evidence="8">
    <location>
        <position position="105"/>
    </location>
    <ligand>
        <name>Mg(2+)</name>
        <dbReference type="ChEBI" id="CHEBI:18420"/>
    </ligand>
</feature>
<comment type="cofactor">
    <cofactor evidence="8">
        <name>Mg(2+)</name>
        <dbReference type="ChEBI" id="CHEBI:18420"/>
    </cofactor>
</comment>
<keyword evidence="10" id="KW-0548">Nucleotidyltransferase</keyword>
<keyword evidence="6 8" id="KW-0342">GTP-binding</keyword>
<evidence type="ECO:0000256" key="6">
    <source>
        <dbReference type="ARBA" id="ARBA00023134"/>
    </source>
</evidence>
<comment type="caution">
    <text evidence="8">Lacks conserved residue(s) required for the propagation of feature annotation.</text>
</comment>
<proteinExistence type="inferred from homology"/>
<evidence type="ECO:0000256" key="3">
    <source>
        <dbReference type="ARBA" id="ARBA00022723"/>
    </source>
</evidence>
<dbReference type="EC" id="2.7.7.77" evidence="8"/>
<evidence type="ECO:0000256" key="2">
    <source>
        <dbReference type="ARBA" id="ARBA00022679"/>
    </source>
</evidence>
<dbReference type="GO" id="GO:0016779">
    <property type="term" value="F:nucleotidyltransferase activity"/>
    <property type="evidence" value="ECO:0007669"/>
    <property type="project" value="UniProtKB-KW"/>
</dbReference>
<dbReference type="InterPro" id="IPR025877">
    <property type="entry name" value="MobA-like_NTP_Trfase"/>
</dbReference>
<gene>
    <name evidence="8" type="primary">mobA</name>
    <name evidence="10" type="ORF">ACFSJF_16175</name>
</gene>
<keyword evidence="1 8" id="KW-0963">Cytoplasm</keyword>
<reference evidence="11" key="1">
    <citation type="journal article" date="2019" name="Int. J. Syst. Evol. Microbiol.">
        <title>The Global Catalogue of Microorganisms (GCM) 10K type strain sequencing project: providing services to taxonomists for standard genome sequencing and annotation.</title>
        <authorList>
            <consortium name="The Broad Institute Genomics Platform"/>
            <consortium name="The Broad Institute Genome Sequencing Center for Infectious Disease"/>
            <person name="Wu L."/>
            <person name="Ma J."/>
        </authorList>
    </citation>
    <scope>NUCLEOTIDE SEQUENCE [LARGE SCALE GENOMIC DNA]</scope>
    <source>
        <strain evidence="11">R28</strain>
    </source>
</reference>
<evidence type="ECO:0000256" key="8">
    <source>
        <dbReference type="HAMAP-Rule" id="MF_00316"/>
    </source>
</evidence>
<feature type="binding site" evidence="8">
    <location>
        <position position="31"/>
    </location>
    <ligand>
        <name>GTP</name>
        <dbReference type="ChEBI" id="CHEBI:37565"/>
    </ligand>
</feature>
<name>A0ABW4W261_9BACI</name>
<feature type="domain" description="MobA-like NTP transferase" evidence="9">
    <location>
        <begin position="17"/>
        <end position="166"/>
    </location>
</feature>
<comment type="similarity">
    <text evidence="8">Belongs to the MobA family.</text>
</comment>
<keyword evidence="5 8" id="KW-0460">Magnesium</keyword>
<dbReference type="Gene3D" id="3.90.550.10">
    <property type="entry name" value="Spore Coat Polysaccharide Biosynthesis Protein SpsA, Chain A"/>
    <property type="match status" value="1"/>
</dbReference>
<keyword evidence="7 8" id="KW-0501">Molybdenum cofactor biosynthesis</keyword>
<comment type="domain">
    <text evidence="8">The N-terminal domain determines nucleotide recognition and specific binding, while the C-terminal domain determines the specific binding to the target protein.</text>
</comment>
<dbReference type="CDD" id="cd02503">
    <property type="entry name" value="MobA"/>
    <property type="match status" value="1"/>
</dbReference>
<dbReference type="InterPro" id="IPR013482">
    <property type="entry name" value="Molybde_CF_guanTrfase"/>
</dbReference>
<dbReference type="PANTHER" id="PTHR19136:SF81">
    <property type="entry name" value="MOLYBDENUM COFACTOR GUANYLYLTRANSFERASE"/>
    <property type="match status" value="1"/>
</dbReference>
<comment type="function">
    <text evidence="8">Transfers a GMP moiety from GTP to Mo-molybdopterin (Mo-MPT) cofactor (Moco or molybdenum cofactor) to form Mo-molybdopterin guanine dinucleotide (Mo-MGD) cofactor.</text>
</comment>
<keyword evidence="3 8" id="KW-0479">Metal-binding</keyword>
<comment type="subcellular location">
    <subcellularLocation>
        <location evidence="8">Cytoplasm</location>
    </subcellularLocation>
</comment>
<evidence type="ECO:0000313" key="11">
    <source>
        <dbReference type="Proteomes" id="UP001597383"/>
    </source>
</evidence>
<dbReference type="Pfam" id="PF12804">
    <property type="entry name" value="NTP_transf_3"/>
    <property type="match status" value="1"/>
</dbReference>
<dbReference type="PANTHER" id="PTHR19136">
    <property type="entry name" value="MOLYBDENUM COFACTOR GUANYLYLTRANSFERASE"/>
    <property type="match status" value="1"/>
</dbReference>
<evidence type="ECO:0000256" key="4">
    <source>
        <dbReference type="ARBA" id="ARBA00022741"/>
    </source>
</evidence>
<feature type="binding site" evidence="8">
    <location>
        <position position="105"/>
    </location>
    <ligand>
        <name>GTP</name>
        <dbReference type="ChEBI" id="CHEBI:37565"/>
    </ligand>
</feature>
<keyword evidence="11" id="KW-1185">Reference proteome</keyword>
<comment type="caution">
    <text evidence="10">The sequence shown here is derived from an EMBL/GenBank/DDBJ whole genome shotgun (WGS) entry which is preliminary data.</text>
</comment>
<dbReference type="HAMAP" id="MF_00316">
    <property type="entry name" value="MobA"/>
    <property type="match status" value="1"/>
</dbReference>
<accession>A0ABW4W261</accession>
<feature type="binding site" evidence="8">
    <location>
        <begin position="19"/>
        <end position="21"/>
    </location>
    <ligand>
        <name>GTP</name>
        <dbReference type="ChEBI" id="CHEBI:37565"/>
    </ligand>
</feature>
<feature type="binding site" evidence="8">
    <location>
        <position position="76"/>
    </location>
    <ligand>
        <name>GTP</name>
        <dbReference type="ChEBI" id="CHEBI:37565"/>
    </ligand>
</feature>
<evidence type="ECO:0000256" key="7">
    <source>
        <dbReference type="ARBA" id="ARBA00023150"/>
    </source>
</evidence>
<comment type="catalytic activity">
    <reaction evidence="8">
        <text>Mo-molybdopterin + GTP + H(+) = Mo-molybdopterin guanine dinucleotide + diphosphate</text>
        <dbReference type="Rhea" id="RHEA:34243"/>
        <dbReference type="ChEBI" id="CHEBI:15378"/>
        <dbReference type="ChEBI" id="CHEBI:33019"/>
        <dbReference type="ChEBI" id="CHEBI:37565"/>
        <dbReference type="ChEBI" id="CHEBI:71302"/>
        <dbReference type="ChEBI" id="CHEBI:71310"/>
        <dbReference type="EC" id="2.7.7.77"/>
    </reaction>
</comment>
<dbReference type="Proteomes" id="UP001597383">
    <property type="component" value="Unassembled WGS sequence"/>
</dbReference>
<dbReference type="SUPFAM" id="SSF53448">
    <property type="entry name" value="Nucleotide-diphospho-sugar transferases"/>
    <property type="match status" value="1"/>
</dbReference>
<evidence type="ECO:0000259" key="9">
    <source>
        <dbReference type="Pfam" id="PF12804"/>
    </source>
</evidence>
<evidence type="ECO:0000313" key="10">
    <source>
        <dbReference type="EMBL" id="MFD2045814.1"/>
    </source>
</evidence>
<dbReference type="InterPro" id="IPR029044">
    <property type="entry name" value="Nucleotide-diphossugar_trans"/>
</dbReference>
<evidence type="ECO:0000256" key="1">
    <source>
        <dbReference type="ARBA" id="ARBA00022490"/>
    </source>
</evidence>
<keyword evidence="4 8" id="KW-0547">Nucleotide-binding</keyword>